<keyword evidence="10" id="KW-1185">Reference proteome</keyword>
<feature type="compositionally biased region" description="Polar residues" evidence="7">
    <location>
        <begin position="339"/>
        <end position="351"/>
    </location>
</feature>
<dbReference type="Gene3D" id="4.10.280.10">
    <property type="entry name" value="Helix-loop-helix DNA-binding domain"/>
    <property type="match status" value="1"/>
</dbReference>
<feature type="region of interest" description="Disordered" evidence="7">
    <location>
        <begin position="302"/>
        <end position="351"/>
    </location>
</feature>
<evidence type="ECO:0000313" key="9">
    <source>
        <dbReference type="EMBL" id="KAH7439111.1"/>
    </source>
</evidence>
<organism evidence="9 10">
    <name type="scientific">Ceratopteris richardii</name>
    <name type="common">Triangle waterfern</name>
    <dbReference type="NCBI Taxonomy" id="49495"/>
    <lineage>
        <taxon>Eukaryota</taxon>
        <taxon>Viridiplantae</taxon>
        <taxon>Streptophyta</taxon>
        <taxon>Embryophyta</taxon>
        <taxon>Tracheophyta</taxon>
        <taxon>Polypodiopsida</taxon>
        <taxon>Polypodiidae</taxon>
        <taxon>Polypodiales</taxon>
        <taxon>Pteridineae</taxon>
        <taxon>Pteridaceae</taxon>
        <taxon>Parkerioideae</taxon>
        <taxon>Ceratopteris</taxon>
    </lineage>
</organism>
<evidence type="ECO:0000256" key="7">
    <source>
        <dbReference type="SAM" id="MobiDB-lite"/>
    </source>
</evidence>
<evidence type="ECO:0000256" key="2">
    <source>
        <dbReference type="ARBA" id="ARBA00023015"/>
    </source>
</evidence>
<dbReference type="AlphaFoldDB" id="A0A8T2USB9"/>
<dbReference type="EMBL" id="CM035409">
    <property type="protein sequence ID" value="KAH7439111.1"/>
    <property type="molecule type" value="Genomic_DNA"/>
</dbReference>
<evidence type="ECO:0000256" key="1">
    <source>
        <dbReference type="ARBA" id="ARBA00004123"/>
    </source>
</evidence>
<dbReference type="GO" id="GO:0046983">
    <property type="term" value="F:protein dimerization activity"/>
    <property type="evidence" value="ECO:0007669"/>
    <property type="project" value="InterPro"/>
</dbReference>
<feature type="domain" description="BHLH" evidence="8">
    <location>
        <begin position="373"/>
        <end position="423"/>
    </location>
</feature>
<protein>
    <recommendedName>
        <fullName evidence="8">BHLH domain-containing protein</fullName>
    </recommendedName>
</protein>
<dbReference type="PANTHER" id="PTHR16223">
    <property type="entry name" value="TRANSCRIPTION FACTOR BHLH83-RELATED"/>
    <property type="match status" value="1"/>
</dbReference>
<evidence type="ECO:0000256" key="5">
    <source>
        <dbReference type="ARBA" id="ARBA00023242"/>
    </source>
</evidence>
<sequence>MNPRCAVSWIDSQKADDHLHRLLQSSESSIQHNVDQQLTKLLPSQRHANAPLPNGGLPESLWPHITSMTRTLDLSKQYAERDQPIATCPVMRGKIFPISPPCSIIGIGNVNLNADIAQFFPQSTVSDVKERSMQLDPSYGSLTTTDHRKSEASTGNRKTNQKKDFGESLPLQLNFSRETLSEMSMMNPEQVLHLRRVQESLEHMEHTVSGYSQKNAFLHMNASTGSSSAPAQTAITVKDGLQRHSGRTPAHLQSQLYEKHERRHMDYSSGRSSEDGDYEIQGIYRYLNKHSCAEDRDNMNHVARRSKKRTRDSSAHSASSVLLDNQKKDPFDDGVFSDYPSSQSSGIKENNMITMGNMQSNSVPCRERAKRGCATHPRSIAERVRRTKISERIKKLQELMPNIDKQANIAEMLDEAVEYVRSLQRQVQLLTEKRANCKCKSSKRE</sequence>
<dbReference type="InterPro" id="IPR011598">
    <property type="entry name" value="bHLH_dom"/>
</dbReference>
<dbReference type="EMBL" id="CM035409">
    <property type="protein sequence ID" value="KAH7439113.1"/>
    <property type="molecule type" value="Genomic_DNA"/>
</dbReference>
<keyword evidence="2" id="KW-0805">Transcription regulation</keyword>
<evidence type="ECO:0000256" key="3">
    <source>
        <dbReference type="ARBA" id="ARBA00023125"/>
    </source>
</evidence>
<evidence type="ECO:0000313" key="10">
    <source>
        <dbReference type="Proteomes" id="UP000825935"/>
    </source>
</evidence>
<evidence type="ECO:0000256" key="4">
    <source>
        <dbReference type="ARBA" id="ARBA00023163"/>
    </source>
</evidence>
<dbReference type="GO" id="GO:0000978">
    <property type="term" value="F:RNA polymerase II cis-regulatory region sequence-specific DNA binding"/>
    <property type="evidence" value="ECO:0007669"/>
    <property type="project" value="TreeGrafter"/>
</dbReference>
<reference evidence="9" key="1">
    <citation type="submission" date="2021-08" db="EMBL/GenBank/DDBJ databases">
        <title>WGS assembly of Ceratopteris richardii.</title>
        <authorList>
            <person name="Marchant D.B."/>
            <person name="Chen G."/>
            <person name="Jenkins J."/>
            <person name="Shu S."/>
            <person name="Leebens-Mack J."/>
            <person name="Grimwood J."/>
            <person name="Schmutz J."/>
            <person name="Soltis P."/>
            <person name="Soltis D."/>
            <person name="Chen Z.-H."/>
        </authorList>
    </citation>
    <scope>NUCLEOTIDE SEQUENCE</scope>
    <source>
        <strain evidence="9">Whitten #5841</strain>
        <tissue evidence="9">Leaf</tissue>
    </source>
</reference>
<comment type="subcellular location">
    <subcellularLocation>
        <location evidence="1">Nucleus</location>
    </subcellularLocation>
</comment>
<dbReference type="Pfam" id="PF00010">
    <property type="entry name" value="HLH"/>
    <property type="match status" value="1"/>
</dbReference>
<keyword evidence="6" id="KW-0175">Coiled coil</keyword>
<feature type="coiled-coil region" evidence="6">
    <location>
        <begin position="413"/>
        <end position="440"/>
    </location>
</feature>
<proteinExistence type="predicted"/>
<evidence type="ECO:0000259" key="8">
    <source>
        <dbReference type="PROSITE" id="PS50888"/>
    </source>
</evidence>
<keyword evidence="4" id="KW-0804">Transcription</keyword>
<comment type="caution">
    <text evidence="9">The sequence shown here is derived from an EMBL/GenBank/DDBJ whole genome shotgun (WGS) entry which is preliminary data.</text>
</comment>
<dbReference type="GO" id="GO:0005634">
    <property type="term" value="C:nucleus"/>
    <property type="evidence" value="ECO:0007669"/>
    <property type="project" value="UniProtKB-SubCell"/>
</dbReference>
<dbReference type="SMART" id="SM00353">
    <property type="entry name" value="HLH"/>
    <property type="match status" value="1"/>
</dbReference>
<dbReference type="FunFam" id="4.10.280.10:FF:000021">
    <property type="entry name" value="Transcription factor bHLH130 family"/>
    <property type="match status" value="1"/>
</dbReference>
<accession>A0A8T2USB9</accession>
<feature type="compositionally biased region" description="Basic and acidic residues" evidence="7">
    <location>
        <begin position="257"/>
        <end position="266"/>
    </location>
</feature>
<keyword evidence="3" id="KW-0238">DNA-binding</keyword>
<keyword evidence="5" id="KW-0539">Nucleus</keyword>
<dbReference type="InterPro" id="IPR045843">
    <property type="entry name" value="IND-like"/>
</dbReference>
<dbReference type="InterPro" id="IPR036638">
    <property type="entry name" value="HLH_DNA-bd_sf"/>
</dbReference>
<name>A0A8T2USB9_CERRI</name>
<feature type="region of interest" description="Disordered" evidence="7">
    <location>
        <begin position="255"/>
        <end position="275"/>
    </location>
</feature>
<evidence type="ECO:0000256" key="6">
    <source>
        <dbReference type="SAM" id="Coils"/>
    </source>
</evidence>
<dbReference type="EMBL" id="CM035409">
    <property type="protein sequence ID" value="KAH7439112.1"/>
    <property type="molecule type" value="Genomic_DNA"/>
</dbReference>
<dbReference type="Proteomes" id="UP000825935">
    <property type="component" value="Chromosome 4"/>
</dbReference>
<dbReference type="OrthoDB" id="2019494at2759"/>
<dbReference type="EMBL" id="CM035409">
    <property type="protein sequence ID" value="KAH7439110.1"/>
    <property type="molecule type" value="Genomic_DNA"/>
</dbReference>
<dbReference type="GO" id="GO:0000981">
    <property type="term" value="F:DNA-binding transcription factor activity, RNA polymerase II-specific"/>
    <property type="evidence" value="ECO:0007669"/>
    <property type="project" value="TreeGrafter"/>
</dbReference>
<dbReference type="SUPFAM" id="SSF47459">
    <property type="entry name" value="HLH, helix-loop-helix DNA-binding domain"/>
    <property type="match status" value="1"/>
</dbReference>
<gene>
    <name evidence="9" type="ORF">KP509_04G045500</name>
</gene>
<feature type="region of interest" description="Disordered" evidence="7">
    <location>
        <begin position="136"/>
        <end position="167"/>
    </location>
</feature>
<dbReference type="PROSITE" id="PS50888">
    <property type="entry name" value="BHLH"/>
    <property type="match status" value="1"/>
</dbReference>
<dbReference type="PANTHER" id="PTHR16223:SF125">
    <property type="entry name" value="OS08G0506700 PROTEIN"/>
    <property type="match status" value="1"/>
</dbReference>